<dbReference type="InterPro" id="IPR041146">
    <property type="entry name" value="IFT81_CH"/>
</dbReference>
<dbReference type="GO" id="GO:0030992">
    <property type="term" value="C:intraciliary transport particle B"/>
    <property type="evidence" value="ECO:0007669"/>
    <property type="project" value="InterPro"/>
</dbReference>
<dbReference type="PANTHER" id="PTHR15614">
    <property type="entry name" value="INTRAFLAGELLAR TRANSPORT PROTEIN 81 HOMOLOG"/>
    <property type="match status" value="1"/>
</dbReference>
<dbReference type="InParanoid" id="C1FJ44"/>
<keyword evidence="5" id="KW-0966">Cell projection</keyword>
<evidence type="ECO:0000256" key="4">
    <source>
        <dbReference type="ARBA" id="ARBA00023069"/>
    </source>
</evidence>
<evidence type="ECO:0000259" key="9">
    <source>
        <dbReference type="Pfam" id="PF18383"/>
    </source>
</evidence>
<dbReference type="PANTHER" id="PTHR15614:SF2">
    <property type="entry name" value="INTRAFLAGELLAR TRANSPORT PROTEIN 81 HOMOLOG"/>
    <property type="match status" value="1"/>
</dbReference>
<dbReference type="GO" id="GO:0015631">
    <property type="term" value="F:tubulin binding"/>
    <property type="evidence" value="ECO:0007669"/>
    <property type="project" value="InterPro"/>
</dbReference>
<keyword evidence="11" id="KW-1185">Reference proteome</keyword>
<gene>
    <name evidence="10" type="primary">IFT81</name>
    <name evidence="10" type="ORF">MICPUN_103474</name>
</gene>
<feature type="domain" description="IFT81 calponin homology" evidence="9">
    <location>
        <begin position="60"/>
        <end position="128"/>
    </location>
</feature>
<evidence type="ECO:0000256" key="6">
    <source>
        <dbReference type="ARBA" id="ARBA00043983"/>
    </source>
</evidence>
<sequence>MLGSDVAHLVALLKEPPFELHHLTGPRLGELGGEETRRLAVDVFSKLSPPGAFQGSATGGTLAEEGERTTAKLLEFLRHVKYRPESGDESAQRKAWQLGDHDVVLPALKWVLDNRDRCEKRAYVGHFMADYAVPGEYAMDPEIQDLMNNTHELQRAFVEAHKECEQARREAKDPVKLKSQIADLEREREQVRRRIDVTKGKVAQRVTDPRELDELVALAQSLREEQEQEHELARQTRDQTERRDLADRRRNRAATRIRELRTSLASGSPAALLQQLADEVNARKQLVEEKLPADLAKKRARLAAVREILTSDVRTDSDIATQTSEVNKLSAEVRELEDELSEAMAKRDDDVQLRQQAQVAKTIAAKRASAVAKRDRLAQRRNQVVGEYESASARQEGDGSAPGDAPGGRAATDPDEMKARFESVKAKLAKYKSLKRELDELNMEAAVLARTEAILEEDARGVMGDVAEEERRAGVAGFAQAQETLEQVSKAKGDVDAAKGAALEEINAFVAEITRKIKERKGALQPKIKELRDLRQHFGALESKHADAKKRYDVEAAKHQKKRDALESEVNQLRAQVLGDETKYHRMNIESALVEAHAKRATGGDARRYDAMYRAAVDETDNETKRLNERTEEVRNNFSQGVEAVEALKDLYRILDVKLRVTRRDMAGESLGQTTTYGGANVLSM</sequence>
<protein>
    <submittedName>
        <fullName evidence="10">Intraflagellar transport protein 81</fullName>
    </submittedName>
</protein>
<comment type="subcellular location">
    <subcellularLocation>
        <location evidence="1">Cell projection</location>
        <location evidence="1">Cilium</location>
    </subcellularLocation>
</comment>
<keyword evidence="4" id="KW-0969">Cilium</keyword>
<dbReference type="OrthoDB" id="276029at2759"/>
<accession>C1FJ44</accession>
<dbReference type="InterPro" id="IPR029600">
    <property type="entry name" value="IFT81"/>
</dbReference>
<name>C1FJ44_MICCC</name>
<organism evidence="10 11">
    <name type="scientific">Micromonas commoda (strain RCC299 / NOUM17 / CCMP2709)</name>
    <name type="common">Picoplanktonic green alga</name>
    <dbReference type="NCBI Taxonomy" id="296587"/>
    <lineage>
        <taxon>Eukaryota</taxon>
        <taxon>Viridiplantae</taxon>
        <taxon>Chlorophyta</taxon>
        <taxon>Mamiellophyceae</taxon>
        <taxon>Mamiellales</taxon>
        <taxon>Mamiellaceae</taxon>
        <taxon>Micromonas</taxon>
    </lineage>
</organism>
<dbReference type="Proteomes" id="UP000002009">
    <property type="component" value="Chromosome 12"/>
</dbReference>
<evidence type="ECO:0000256" key="2">
    <source>
        <dbReference type="ARBA" id="ARBA00022794"/>
    </source>
</evidence>
<dbReference type="InterPro" id="IPR043016">
    <property type="entry name" value="IFT81_N_sf"/>
</dbReference>
<dbReference type="GeneID" id="8247919"/>
<evidence type="ECO:0000256" key="5">
    <source>
        <dbReference type="ARBA" id="ARBA00023273"/>
    </source>
</evidence>
<proteinExistence type="inferred from homology"/>
<evidence type="ECO:0000256" key="7">
    <source>
        <dbReference type="SAM" id="Coils"/>
    </source>
</evidence>
<feature type="coiled-coil region" evidence="7">
    <location>
        <begin position="424"/>
        <end position="458"/>
    </location>
</feature>
<dbReference type="Gene3D" id="1.10.418.70">
    <property type="entry name" value="Intraflagellar transport protein 81, N-terminal domain"/>
    <property type="match status" value="1"/>
</dbReference>
<reference evidence="10 11" key="1">
    <citation type="journal article" date="2009" name="Science">
        <title>Green evolution and dynamic adaptations revealed by genomes of the marine picoeukaryotes Micromonas.</title>
        <authorList>
            <person name="Worden A.Z."/>
            <person name="Lee J.H."/>
            <person name="Mock T."/>
            <person name="Rouze P."/>
            <person name="Simmons M.P."/>
            <person name="Aerts A.L."/>
            <person name="Allen A.E."/>
            <person name="Cuvelier M.L."/>
            <person name="Derelle E."/>
            <person name="Everett M.V."/>
            <person name="Foulon E."/>
            <person name="Grimwood J."/>
            <person name="Gundlach H."/>
            <person name="Henrissat B."/>
            <person name="Napoli C."/>
            <person name="McDonald S.M."/>
            <person name="Parker M.S."/>
            <person name="Rombauts S."/>
            <person name="Salamov A."/>
            <person name="Von Dassow P."/>
            <person name="Badger J.H."/>
            <person name="Coutinho P.M."/>
            <person name="Demir E."/>
            <person name="Dubchak I."/>
            <person name="Gentemann C."/>
            <person name="Eikrem W."/>
            <person name="Gready J.E."/>
            <person name="John U."/>
            <person name="Lanier W."/>
            <person name="Lindquist E.A."/>
            <person name="Lucas S."/>
            <person name="Mayer K.F."/>
            <person name="Moreau H."/>
            <person name="Not F."/>
            <person name="Otillar R."/>
            <person name="Panaud O."/>
            <person name="Pangilinan J."/>
            <person name="Paulsen I."/>
            <person name="Piegu B."/>
            <person name="Poliakov A."/>
            <person name="Robbens S."/>
            <person name="Schmutz J."/>
            <person name="Toulza E."/>
            <person name="Wyss T."/>
            <person name="Zelensky A."/>
            <person name="Zhou K."/>
            <person name="Armbrust E.V."/>
            <person name="Bhattacharya D."/>
            <person name="Goodenough U.W."/>
            <person name="Van de Peer Y."/>
            <person name="Grigoriev I.V."/>
        </authorList>
    </citation>
    <scope>NUCLEOTIDE SEQUENCE [LARGE SCALE GENOMIC DNA]</scope>
    <source>
        <strain evidence="11">RCC299 / NOUM17</strain>
    </source>
</reference>
<dbReference type="Pfam" id="PF18383">
    <property type="entry name" value="IFT81_CH"/>
    <property type="match status" value="1"/>
</dbReference>
<feature type="compositionally biased region" description="Low complexity" evidence="8">
    <location>
        <begin position="398"/>
        <end position="411"/>
    </location>
</feature>
<evidence type="ECO:0000256" key="1">
    <source>
        <dbReference type="ARBA" id="ARBA00004138"/>
    </source>
</evidence>
<dbReference type="AlphaFoldDB" id="C1FJ44"/>
<feature type="region of interest" description="Disordered" evidence="8">
    <location>
        <begin position="381"/>
        <end position="416"/>
    </location>
</feature>
<keyword evidence="3 7" id="KW-0175">Coiled coil</keyword>
<dbReference type="GO" id="GO:0060271">
    <property type="term" value="P:cilium assembly"/>
    <property type="evidence" value="ECO:0007669"/>
    <property type="project" value="InterPro"/>
</dbReference>
<feature type="region of interest" description="Disordered" evidence="8">
    <location>
        <begin position="223"/>
        <end position="250"/>
    </location>
</feature>
<evidence type="ECO:0000256" key="8">
    <source>
        <dbReference type="SAM" id="MobiDB-lite"/>
    </source>
</evidence>
<dbReference type="KEGG" id="mis:MICPUN_103474"/>
<feature type="compositionally biased region" description="Basic and acidic residues" evidence="8">
    <location>
        <begin position="223"/>
        <end position="248"/>
    </location>
</feature>
<keyword evidence="10" id="KW-0282">Flagellum</keyword>
<dbReference type="GO" id="GO:0036064">
    <property type="term" value="C:ciliary basal body"/>
    <property type="evidence" value="ECO:0007669"/>
    <property type="project" value="TreeGrafter"/>
</dbReference>
<dbReference type="OMA" id="WILTHME"/>
<evidence type="ECO:0000313" key="10">
    <source>
        <dbReference type="EMBL" id="ACO70526.1"/>
    </source>
</evidence>
<comment type="similarity">
    <text evidence="6">Belongs to the IFT81 family.</text>
</comment>
<feature type="coiled-coil region" evidence="7">
    <location>
        <begin position="319"/>
        <end position="353"/>
    </location>
</feature>
<feature type="coiled-coil region" evidence="7">
    <location>
        <begin position="549"/>
        <end position="583"/>
    </location>
</feature>
<dbReference type="STRING" id="296587.C1FJ44"/>
<dbReference type="RefSeq" id="XP_002509268.1">
    <property type="nucleotide sequence ID" value="XM_002509222.1"/>
</dbReference>
<dbReference type="eggNOG" id="ENOG502QSBR">
    <property type="taxonomic scope" value="Eukaryota"/>
</dbReference>
<keyword evidence="2" id="KW-0970">Cilium biogenesis/degradation</keyword>
<dbReference type="GO" id="GO:0042073">
    <property type="term" value="P:intraciliary transport"/>
    <property type="evidence" value="ECO:0007669"/>
    <property type="project" value="InterPro"/>
</dbReference>
<evidence type="ECO:0000256" key="3">
    <source>
        <dbReference type="ARBA" id="ARBA00023054"/>
    </source>
</evidence>
<dbReference type="EMBL" id="CP001577">
    <property type="protein sequence ID" value="ACO70526.1"/>
    <property type="molecule type" value="Genomic_DNA"/>
</dbReference>
<evidence type="ECO:0000313" key="11">
    <source>
        <dbReference type="Proteomes" id="UP000002009"/>
    </source>
</evidence>